<proteinExistence type="predicted"/>
<evidence type="ECO:0000313" key="2">
    <source>
        <dbReference type="EMBL" id="GEP02328.1"/>
    </source>
</evidence>
<keyword evidence="1" id="KW-1133">Transmembrane helix</keyword>
<sequence>MADPQSRSIPALVGDAIRETQELVSKEIVLFRTEMGEGVHKLGLGLSLFIAAGVFALTGLLVLILALVKGLAVLLHSEALAALIVGAIFAVIAVGLALWGRSKASISALEPTRTEQSLREDTRIITERVGE</sequence>
<dbReference type="Proteomes" id="UP001156856">
    <property type="component" value="Unassembled WGS sequence"/>
</dbReference>
<dbReference type="EMBL" id="BSPK01000117">
    <property type="protein sequence ID" value="GLS67707.1"/>
    <property type="molecule type" value="Genomic_DNA"/>
</dbReference>
<evidence type="ECO:0000256" key="1">
    <source>
        <dbReference type="SAM" id="Phobius"/>
    </source>
</evidence>
<feature type="transmembrane region" description="Helical" evidence="1">
    <location>
        <begin position="79"/>
        <end position="99"/>
    </location>
</feature>
<organism evidence="2 4">
    <name type="scientific">Methylobacterium oxalidis</name>
    <dbReference type="NCBI Taxonomy" id="944322"/>
    <lineage>
        <taxon>Bacteria</taxon>
        <taxon>Pseudomonadati</taxon>
        <taxon>Pseudomonadota</taxon>
        <taxon>Alphaproteobacteria</taxon>
        <taxon>Hyphomicrobiales</taxon>
        <taxon>Methylobacteriaceae</taxon>
        <taxon>Methylobacterium</taxon>
    </lineage>
</organism>
<reference evidence="5" key="2">
    <citation type="journal article" date="2019" name="Int. J. Syst. Evol. Microbiol.">
        <title>The Global Catalogue of Microorganisms (GCM) 10K type strain sequencing project: providing services to taxonomists for standard genome sequencing and annotation.</title>
        <authorList>
            <consortium name="The Broad Institute Genomics Platform"/>
            <consortium name="The Broad Institute Genome Sequencing Center for Infectious Disease"/>
            <person name="Wu L."/>
            <person name="Ma J."/>
        </authorList>
    </citation>
    <scope>NUCLEOTIDE SEQUENCE [LARGE SCALE GENOMIC DNA]</scope>
    <source>
        <strain evidence="5">NBRC 107715</strain>
    </source>
</reference>
<dbReference type="InterPro" id="IPR009937">
    <property type="entry name" value="Phage_holin_3_6"/>
</dbReference>
<protein>
    <submittedName>
        <fullName evidence="2">Membrane protein</fullName>
    </submittedName>
</protein>
<evidence type="ECO:0000313" key="4">
    <source>
        <dbReference type="Proteomes" id="UP000321960"/>
    </source>
</evidence>
<dbReference type="Pfam" id="PF07332">
    <property type="entry name" value="Phage_holin_3_6"/>
    <property type="match status" value="1"/>
</dbReference>
<comment type="caution">
    <text evidence="2">The sequence shown here is derived from an EMBL/GenBank/DDBJ whole genome shotgun (WGS) entry which is preliminary data.</text>
</comment>
<feature type="transmembrane region" description="Helical" evidence="1">
    <location>
        <begin position="42"/>
        <end position="67"/>
    </location>
</feature>
<reference evidence="3" key="4">
    <citation type="submission" date="2023-01" db="EMBL/GenBank/DDBJ databases">
        <title>Draft genome sequence of Methylobacterium oxalidis strain NBRC 107715.</title>
        <authorList>
            <person name="Sun Q."/>
            <person name="Mori K."/>
        </authorList>
    </citation>
    <scope>NUCLEOTIDE SEQUENCE</scope>
    <source>
        <strain evidence="3">NBRC 107715</strain>
    </source>
</reference>
<dbReference type="RefSeq" id="WP_147024014.1">
    <property type="nucleotide sequence ID" value="NZ_BJZU01000004.1"/>
</dbReference>
<dbReference type="Proteomes" id="UP000321960">
    <property type="component" value="Unassembled WGS sequence"/>
</dbReference>
<reference evidence="2 4" key="3">
    <citation type="submission" date="2019-07" db="EMBL/GenBank/DDBJ databases">
        <title>Whole genome shotgun sequence of Methylobacterium oxalidis NBRC 107715.</title>
        <authorList>
            <person name="Hosoyama A."/>
            <person name="Uohara A."/>
            <person name="Ohji S."/>
            <person name="Ichikawa N."/>
        </authorList>
    </citation>
    <scope>NUCLEOTIDE SEQUENCE [LARGE SCALE GENOMIC DNA]</scope>
    <source>
        <strain evidence="2 4">NBRC 107715</strain>
    </source>
</reference>
<keyword evidence="1" id="KW-0472">Membrane</keyword>
<dbReference type="EMBL" id="BJZU01000004">
    <property type="protein sequence ID" value="GEP02328.1"/>
    <property type="molecule type" value="Genomic_DNA"/>
</dbReference>
<reference evidence="3" key="1">
    <citation type="journal article" date="2014" name="Int. J. Syst. Evol. Microbiol.">
        <title>Complete genome of a new Firmicutes species belonging to the dominant human colonic microbiota ('Ruminococcus bicirculans') reveals two chromosomes and a selective capacity to utilize plant glucans.</title>
        <authorList>
            <consortium name="NISC Comparative Sequencing Program"/>
            <person name="Wegmann U."/>
            <person name="Louis P."/>
            <person name="Goesmann A."/>
            <person name="Henrissat B."/>
            <person name="Duncan S.H."/>
            <person name="Flint H.J."/>
        </authorList>
    </citation>
    <scope>NUCLEOTIDE SEQUENCE</scope>
    <source>
        <strain evidence="3">NBRC 107715</strain>
    </source>
</reference>
<dbReference type="OrthoDB" id="7997969at2"/>
<dbReference type="AlphaFoldDB" id="A0A512IX67"/>
<name>A0A512IX67_9HYPH</name>
<evidence type="ECO:0000313" key="5">
    <source>
        <dbReference type="Proteomes" id="UP001156856"/>
    </source>
</evidence>
<evidence type="ECO:0000313" key="3">
    <source>
        <dbReference type="EMBL" id="GLS67707.1"/>
    </source>
</evidence>
<keyword evidence="1" id="KW-0812">Transmembrane</keyword>
<gene>
    <name evidence="3" type="ORF">GCM10007888_60920</name>
    <name evidence="2" type="ORF">MOX02_03660</name>
</gene>
<keyword evidence="5" id="KW-1185">Reference proteome</keyword>
<accession>A0A512IX67</accession>